<sequence length="237" mass="27607">MAITKKKETSLKIKKRNEFIMQLVTIIMGLLSIPVYMITRNKYITIILIVLCFIIVLRYIKKRKIYDYGIKGEMETAKELSKLNNKYYIYNDIIIGGKEKGAQIDHLVLSPYGMFCIETKNMRGTITGREEDNNWKQKKIGQGGKIYEKEFYNPCKQSKGHINAINNMLVHENFHDIKVYSVVAFNNSSDTNLKIEVKHTTVLELDKLINFILTKNEKKIDDYKLKSLVKLIDRVAE</sequence>
<keyword evidence="1" id="KW-0472">Membrane</keyword>
<organism evidence="3 4">
    <name type="scientific">Clostridium acidisoli DSM 12555</name>
    <dbReference type="NCBI Taxonomy" id="1121291"/>
    <lineage>
        <taxon>Bacteria</taxon>
        <taxon>Bacillati</taxon>
        <taxon>Bacillota</taxon>
        <taxon>Clostridia</taxon>
        <taxon>Eubacteriales</taxon>
        <taxon>Clostridiaceae</taxon>
        <taxon>Clostridium</taxon>
    </lineage>
</organism>
<dbReference type="EMBL" id="FWXH01000010">
    <property type="protein sequence ID" value="SMC25708.1"/>
    <property type="molecule type" value="Genomic_DNA"/>
</dbReference>
<proteinExistence type="predicted"/>
<gene>
    <name evidence="3" type="ORF">SAMN02745134_02544</name>
</gene>
<dbReference type="RefSeq" id="WP_084116371.1">
    <property type="nucleotide sequence ID" value="NZ_FWXH01000010.1"/>
</dbReference>
<dbReference type="AlphaFoldDB" id="A0A1W1XQC0"/>
<dbReference type="STRING" id="1121291.SAMN02745134_02544"/>
<dbReference type="Proteomes" id="UP000192468">
    <property type="component" value="Unassembled WGS sequence"/>
</dbReference>
<accession>A0A1W1XQC0</accession>
<feature type="transmembrane region" description="Helical" evidence="1">
    <location>
        <begin position="43"/>
        <end position="60"/>
    </location>
</feature>
<evidence type="ECO:0000259" key="2">
    <source>
        <dbReference type="PROSITE" id="PS50965"/>
    </source>
</evidence>
<keyword evidence="1" id="KW-1133">Transmembrane helix</keyword>
<keyword evidence="4" id="KW-1185">Reference proteome</keyword>
<name>A0A1W1XQC0_9CLOT</name>
<reference evidence="3 4" key="1">
    <citation type="submission" date="2017-04" db="EMBL/GenBank/DDBJ databases">
        <authorList>
            <person name="Afonso C.L."/>
            <person name="Miller P.J."/>
            <person name="Scott M.A."/>
            <person name="Spackman E."/>
            <person name="Goraichik I."/>
            <person name="Dimitrov K.M."/>
            <person name="Suarez D.L."/>
            <person name="Swayne D.E."/>
        </authorList>
    </citation>
    <scope>NUCLEOTIDE SEQUENCE [LARGE SCALE GENOMIC DNA]</scope>
    <source>
        <strain evidence="3 4">DSM 12555</strain>
    </source>
</reference>
<dbReference type="Pfam" id="PF08378">
    <property type="entry name" value="NERD"/>
    <property type="match status" value="1"/>
</dbReference>
<evidence type="ECO:0000313" key="4">
    <source>
        <dbReference type="Proteomes" id="UP000192468"/>
    </source>
</evidence>
<dbReference type="PROSITE" id="PS50965">
    <property type="entry name" value="NERD"/>
    <property type="match status" value="1"/>
</dbReference>
<evidence type="ECO:0000313" key="3">
    <source>
        <dbReference type="EMBL" id="SMC25708.1"/>
    </source>
</evidence>
<evidence type="ECO:0000256" key="1">
    <source>
        <dbReference type="SAM" id="Phobius"/>
    </source>
</evidence>
<feature type="domain" description="NERD" evidence="2">
    <location>
        <begin position="68"/>
        <end position="188"/>
    </location>
</feature>
<dbReference type="OrthoDB" id="9813328at2"/>
<keyword evidence="1" id="KW-0812">Transmembrane</keyword>
<protein>
    <submittedName>
        <fullName evidence="3">Nuclease-related domain-containing protein</fullName>
    </submittedName>
</protein>
<feature type="transmembrane region" description="Helical" evidence="1">
    <location>
        <begin position="20"/>
        <end position="37"/>
    </location>
</feature>
<dbReference type="InterPro" id="IPR011528">
    <property type="entry name" value="NERD"/>
</dbReference>